<feature type="transmembrane region" description="Helical" evidence="2">
    <location>
        <begin position="21"/>
        <end position="43"/>
    </location>
</feature>
<feature type="region of interest" description="Disordered" evidence="1">
    <location>
        <begin position="452"/>
        <end position="487"/>
    </location>
</feature>
<reference evidence="4" key="1">
    <citation type="submission" date="2022-02" db="EMBL/GenBank/DDBJ databases">
        <authorList>
            <person name="Giguere J D."/>
        </authorList>
    </citation>
    <scope>NUCLEOTIDE SEQUENCE</scope>
    <source>
        <strain evidence="4">CCAP 1055/1</strain>
    </source>
</reference>
<evidence type="ECO:0000259" key="3">
    <source>
        <dbReference type="Pfam" id="PF05057"/>
    </source>
</evidence>
<accession>A0A8J9TYX9</accession>
<dbReference type="PANTHER" id="PTHR12482:SF62">
    <property type="entry name" value="LIPASE ROG1-RELATED"/>
    <property type="match status" value="1"/>
</dbReference>
<dbReference type="Pfam" id="PF05057">
    <property type="entry name" value="DUF676"/>
    <property type="match status" value="1"/>
</dbReference>
<dbReference type="PANTHER" id="PTHR12482">
    <property type="entry name" value="LIPASE ROG1-RELATED-RELATED"/>
    <property type="match status" value="1"/>
</dbReference>
<organism evidence="4">
    <name type="scientific">Phaeodactylum tricornutum</name>
    <name type="common">Diatom</name>
    <dbReference type="NCBI Taxonomy" id="2850"/>
    <lineage>
        <taxon>Eukaryota</taxon>
        <taxon>Sar</taxon>
        <taxon>Stramenopiles</taxon>
        <taxon>Ochrophyta</taxon>
        <taxon>Bacillariophyta</taxon>
        <taxon>Bacillariophyceae</taxon>
        <taxon>Bacillariophycidae</taxon>
        <taxon>Naviculales</taxon>
        <taxon>Phaeodactylaceae</taxon>
        <taxon>Phaeodactylum</taxon>
    </lineage>
</organism>
<gene>
    <name evidence="4" type="ORF">PTTT1_LOCUS51138</name>
</gene>
<sequence>MNITRFMTVHVPNLQVFQQDSIMTTIILAFVLLFLASSVSSLYRNAEAFRAYISSRAPPASTVSTNAKPKPSSLDNSLRGSIQWWEDLAPPFHDASEDYVDLDAEVTHFLFLLHGHRGFSKDLSYLQSVMQQVATIETRESMRGANCMMESDEETKPINESSNPRSTTDKVRRSNGRQEMVVHSATCNERKTTDGVEKGGERLVEEMLTTIREQMKLRQDDRPIKDITISVLGNSLGGIYGRYAIAKLTRHCDEKVDGSWLLDNHYRIYFNIFCTTATPHLGIAGHTFLPIPRTAEIGVAHAMGDTGRDLFRLNDLMKKMATDPSFLGPLKRFRKRIAYANAYGTDFPVPAQTAAFLSDTSSYPHHFAEATRDDDPIVVDDNGLVVATLHTPPRQLRGDLAEIKMLDMDQNDADDLARMSMSLDALGWKKVFVDVRKEIPNISVPKVSLPTWRNNSAAAGSNEPNGRSSEESCTSDDAPINEDTEEEMRVEQALQRLKQRGVVSSRDVAAAVTAPLFDEKVYWPSGHNMIVAFSRSRLSTYMNKAGRPVVDSLAKELVEDIFSWNALSTEASPSIQSFESTPEPKT</sequence>
<dbReference type="EMBL" id="OU594948">
    <property type="protein sequence ID" value="CAG9293312.1"/>
    <property type="molecule type" value="Genomic_DNA"/>
</dbReference>
<feature type="region of interest" description="Disordered" evidence="1">
    <location>
        <begin position="150"/>
        <end position="178"/>
    </location>
</feature>
<dbReference type="SUPFAM" id="SSF53474">
    <property type="entry name" value="alpha/beta-Hydrolases"/>
    <property type="match status" value="1"/>
</dbReference>
<dbReference type="Proteomes" id="UP000836788">
    <property type="component" value="Chromosome 7"/>
</dbReference>
<keyword evidence="2" id="KW-1133">Transmembrane helix</keyword>
<protein>
    <recommendedName>
        <fullName evidence="3">DUF676 domain-containing protein</fullName>
    </recommendedName>
</protein>
<dbReference type="InterPro" id="IPR044294">
    <property type="entry name" value="Lipase-like"/>
</dbReference>
<keyword evidence="2" id="KW-0812">Transmembrane</keyword>
<name>A0A8J9TYX9_PHATR</name>
<evidence type="ECO:0000256" key="2">
    <source>
        <dbReference type="SAM" id="Phobius"/>
    </source>
</evidence>
<proteinExistence type="predicted"/>
<evidence type="ECO:0000313" key="4">
    <source>
        <dbReference type="EMBL" id="CAG9293312.1"/>
    </source>
</evidence>
<dbReference type="AlphaFoldDB" id="A0A8J9TYX9"/>
<feature type="compositionally biased region" description="Polar residues" evidence="1">
    <location>
        <begin position="452"/>
        <end position="467"/>
    </location>
</feature>
<dbReference type="InterPro" id="IPR007751">
    <property type="entry name" value="DUF676_lipase-like"/>
</dbReference>
<dbReference type="InterPro" id="IPR029058">
    <property type="entry name" value="AB_hydrolase_fold"/>
</dbReference>
<feature type="domain" description="DUF676" evidence="3">
    <location>
        <begin position="173"/>
        <end position="343"/>
    </location>
</feature>
<evidence type="ECO:0000256" key="1">
    <source>
        <dbReference type="SAM" id="MobiDB-lite"/>
    </source>
</evidence>
<keyword evidence="2" id="KW-0472">Membrane</keyword>